<protein>
    <submittedName>
        <fullName evidence="1">Uncharacterized protein</fullName>
    </submittedName>
</protein>
<keyword evidence="2" id="KW-1185">Reference proteome</keyword>
<dbReference type="OrthoDB" id="997000at2"/>
<dbReference type="AlphaFoldDB" id="A0A4V5P238"/>
<comment type="caution">
    <text evidence="1">The sequence shown here is derived from an EMBL/GenBank/DDBJ whole genome shotgun (WGS) entry which is preliminary data.</text>
</comment>
<accession>A0A4V5P238</accession>
<dbReference type="Proteomes" id="UP000309488">
    <property type="component" value="Unassembled WGS sequence"/>
</dbReference>
<evidence type="ECO:0000313" key="1">
    <source>
        <dbReference type="EMBL" id="TKC06556.1"/>
    </source>
</evidence>
<gene>
    <name evidence="1" type="ORF">FA048_15205</name>
</gene>
<sequence>MKKEEPNLLNDFVWLKISKDQQQVISLKLNFLDSSYAIEERFFEEGYLKFNTKSGVFIEKFNLSQHEYQVREINHVSHFIGTLDVFFSDNKSLKN</sequence>
<organism evidence="1 2">
    <name type="scientific">Pedobacter polaris</name>
    <dbReference type="NCBI Taxonomy" id="2571273"/>
    <lineage>
        <taxon>Bacteria</taxon>
        <taxon>Pseudomonadati</taxon>
        <taxon>Bacteroidota</taxon>
        <taxon>Sphingobacteriia</taxon>
        <taxon>Sphingobacteriales</taxon>
        <taxon>Sphingobacteriaceae</taxon>
        <taxon>Pedobacter</taxon>
    </lineage>
</organism>
<dbReference type="RefSeq" id="WP_136842643.1">
    <property type="nucleotide sequence ID" value="NZ_SWBR01000004.1"/>
</dbReference>
<proteinExistence type="predicted"/>
<reference evidence="1 2" key="1">
    <citation type="submission" date="2019-04" db="EMBL/GenBank/DDBJ databases">
        <title>Pedobacter sp. RP-3-22 sp. nov., isolated from Arctic soil.</title>
        <authorList>
            <person name="Dahal R.H."/>
            <person name="Kim D.-U."/>
        </authorList>
    </citation>
    <scope>NUCLEOTIDE SEQUENCE [LARGE SCALE GENOMIC DNA]</scope>
    <source>
        <strain evidence="1 2">RP-3-22</strain>
    </source>
</reference>
<dbReference type="EMBL" id="SWBR01000004">
    <property type="protein sequence ID" value="TKC06556.1"/>
    <property type="molecule type" value="Genomic_DNA"/>
</dbReference>
<evidence type="ECO:0000313" key="2">
    <source>
        <dbReference type="Proteomes" id="UP000309488"/>
    </source>
</evidence>
<name>A0A4V5P238_9SPHI</name>